<keyword evidence="1" id="KW-0614">Plasmid</keyword>
<gene>
    <name evidence="1" type="ORF">CUJ84_pRLN2000250</name>
</gene>
<evidence type="ECO:0000313" key="2">
    <source>
        <dbReference type="Proteomes" id="UP000238523"/>
    </source>
</evidence>
<reference evidence="1 2" key="1">
    <citation type="submission" date="2017-11" db="EMBL/GenBank/DDBJ databases">
        <title>Complete genome of Rhizobium leguminosarum Norway, an ineffective micro-symbiont.</title>
        <authorList>
            <person name="Hoffrichter A."/>
            <person name="Liang J."/>
            <person name="Brachmann A."/>
            <person name="Marin M."/>
        </authorList>
    </citation>
    <scope>NUCLEOTIDE SEQUENCE [LARGE SCALE GENOMIC DNA]</scope>
    <source>
        <strain evidence="1 2">Norway</strain>
        <plasmid evidence="2">Plasmid prln2</plasmid>
    </source>
</reference>
<evidence type="ECO:0000313" key="1">
    <source>
        <dbReference type="EMBL" id="AUW46794.1"/>
    </source>
</evidence>
<dbReference type="AlphaFoldDB" id="A0A2K9ZEX4"/>
<dbReference type="RefSeq" id="WP_199788872.1">
    <property type="nucleotide sequence ID" value="NZ_CP025014.1"/>
</dbReference>
<accession>A0A2K9ZEX4</accession>
<sequence length="55" mass="6252">MTTCIDEVIEVLRAELRNADPAERPQIENELELALAEREVIWAEQDGRASSEPPF</sequence>
<name>A0A2K9ZEX4_RHILE</name>
<dbReference type="EMBL" id="CP025014">
    <property type="protein sequence ID" value="AUW46794.1"/>
    <property type="molecule type" value="Genomic_DNA"/>
</dbReference>
<geneLocation type="plasmid" evidence="2">
    <name>prln2</name>
</geneLocation>
<dbReference type="Proteomes" id="UP000238523">
    <property type="component" value="Plasmid pRLN2"/>
</dbReference>
<proteinExistence type="predicted"/>
<organism evidence="1 2">
    <name type="scientific">Rhizobium leguminosarum</name>
    <dbReference type="NCBI Taxonomy" id="384"/>
    <lineage>
        <taxon>Bacteria</taxon>
        <taxon>Pseudomonadati</taxon>
        <taxon>Pseudomonadota</taxon>
        <taxon>Alphaproteobacteria</taxon>
        <taxon>Hyphomicrobiales</taxon>
        <taxon>Rhizobiaceae</taxon>
        <taxon>Rhizobium/Agrobacterium group</taxon>
        <taxon>Rhizobium</taxon>
    </lineage>
</organism>
<protein>
    <submittedName>
        <fullName evidence="1">Uncharacterized protein</fullName>
    </submittedName>
</protein>